<keyword evidence="3" id="KW-1185">Reference proteome</keyword>
<proteinExistence type="predicted"/>
<evidence type="ECO:0000313" key="2">
    <source>
        <dbReference type="EMBL" id="MPC37419.1"/>
    </source>
</evidence>
<dbReference type="Proteomes" id="UP000324222">
    <property type="component" value="Unassembled WGS sequence"/>
</dbReference>
<comment type="caution">
    <text evidence="2">The sequence shown here is derived from an EMBL/GenBank/DDBJ whole genome shotgun (WGS) entry which is preliminary data.</text>
</comment>
<feature type="transmembrane region" description="Helical" evidence="1">
    <location>
        <begin position="12"/>
        <end position="33"/>
    </location>
</feature>
<name>A0A5B7EWM5_PORTR</name>
<evidence type="ECO:0000313" key="3">
    <source>
        <dbReference type="Proteomes" id="UP000324222"/>
    </source>
</evidence>
<protein>
    <submittedName>
        <fullName evidence="2">Uncharacterized protein</fullName>
    </submittedName>
</protein>
<evidence type="ECO:0000256" key="1">
    <source>
        <dbReference type="SAM" id="Phobius"/>
    </source>
</evidence>
<keyword evidence="1" id="KW-0812">Transmembrane</keyword>
<gene>
    <name evidence="2" type="ORF">E2C01_030897</name>
</gene>
<dbReference type="AlphaFoldDB" id="A0A5B7EWM5"/>
<accession>A0A5B7EWM5</accession>
<reference evidence="2 3" key="1">
    <citation type="submission" date="2019-05" db="EMBL/GenBank/DDBJ databases">
        <title>Another draft genome of Portunus trituberculatus and its Hox gene families provides insights of decapod evolution.</title>
        <authorList>
            <person name="Jeong J.-H."/>
            <person name="Song I."/>
            <person name="Kim S."/>
            <person name="Choi T."/>
            <person name="Kim D."/>
            <person name="Ryu S."/>
            <person name="Kim W."/>
        </authorList>
    </citation>
    <scope>NUCLEOTIDE SEQUENCE [LARGE SCALE GENOMIC DNA]</scope>
    <source>
        <tissue evidence="2">Muscle</tissue>
    </source>
</reference>
<organism evidence="2 3">
    <name type="scientific">Portunus trituberculatus</name>
    <name type="common">Swimming crab</name>
    <name type="synonym">Neptunus trituberculatus</name>
    <dbReference type="NCBI Taxonomy" id="210409"/>
    <lineage>
        <taxon>Eukaryota</taxon>
        <taxon>Metazoa</taxon>
        <taxon>Ecdysozoa</taxon>
        <taxon>Arthropoda</taxon>
        <taxon>Crustacea</taxon>
        <taxon>Multicrustacea</taxon>
        <taxon>Malacostraca</taxon>
        <taxon>Eumalacostraca</taxon>
        <taxon>Eucarida</taxon>
        <taxon>Decapoda</taxon>
        <taxon>Pleocyemata</taxon>
        <taxon>Brachyura</taxon>
        <taxon>Eubrachyura</taxon>
        <taxon>Portunoidea</taxon>
        <taxon>Portunidae</taxon>
        <taxon>Portuninae</taxon>
        <taxon>Portunus</taxon>
    </lineage>
</organism>
<keyword evidence="1" id="KW-1133">Transmembrane helix</keyword>
<dbReference type="EMBL" id="VSRR010003778">
    <property type="protein sequence ID" value="MPC37419.1"/>
    <property type="molecule type" value="Genomic_DNA"/>
</dbReference>
<keyword evidence="1" id="KW-0472">Membrane</keyword>
<sequence>MKTLYEENRNATPYLLLIYMGTLKLYFVPLRVVTRPGIFYESKEEEEEEVEVEVGEELDPNPVNGFVSKRLCIRHCPKRCSLRPTTGRRLCNDRIRAANWLPRPACPRFRP</sequence>